<reference evidence="2" key="1">
    <citation type="submission" date="2021-01" db="EMBL/GenBank/DDBJ databases">
        <authorList>
            <person name="Corre E."/>
            <person name="Pelletier E."/>
            <person name="Niang G."/>
            <person name="Scheremetjew M."/>
            <person name="Finn R."/>
            <person name="Kale V."/>
            <person name="Holt S."/>
            <person name="Cochrane G."/>
            <person name="Meng A."/>
            <person name="Brown T."/>
            <person name="Cohen L."/>
        </authorList>
    </citation>
    <scope>NUCLEOTIDE SEQUENCE</scope>
    <source>
        <strain evidence="2">SAG 11-49</strain>
    </source>
</reference>
<accession>A0A7S0R2D4</accession>
<gene>
    <name evidence="2" type="ORF">CLEI1391_LOCUS1248</name>
</gene>
<organism evidence="2">
    <name type="scientific">Chlamydomonas leiostraca</name>
    <dbReference type="NCBI Taxonomy" id="1034604"/>
    <lineage>
        <taxon>Eukaryota</taxon>
        <taxon>Viridiplantae</taxon>
        <taxon>Chlorophyta</taxon>
        <taxon>core chlorophytes</taxon>
        <taxon>Chlorophyceae</taxon>
        <taxon>CS clade</taxon>
        <taxon>Chlamydomonadales</taxon>
        <taxon>Chlamydomonadaceae</taxon>
        <taxon>Chlamydomonas</taxon>
    </lineage>
</organism>
<dbReference type="EMBL" id="HBFB01002472">
    <property type="protein sequence ID" value="CAD8665176.1"/>
    <property type="molecule type" value="Transcribed_RNA"/>
</dbReference>
<feature type="compositionally biased region" description="Low complexity" evidence="1">
    <location>
        <begin position="236"/>
        <end position="247"/>
    </location>
</feature>
<evidence type="ECO:0000313" key="2">
    <source>
        <dbReference type="EMBL" id="CAD8665176.1"/>
    </source>
</evidence>
<feature type="compositionally biased region" description="Low complexity" evidence="1">
    <location>
        <begin position="256"/>
        <end position="279"/>
    </location>
</feature>
<protein>
    <submittedName>
        <fullName evidence="2">Uncharacterized protein</fullName>
    </submittedName>
</protein>
<sequence length="309" mass="33699">MFQKTYPGVANPSNLSYRERLSLEEENTAEYNRLWKKAYRQTVWERLLEDASTRQERTRTSKPYQEGAHVGHLGTLSGFSTNSEKPVYTLTSFKSGHNTELAPAPSVMDHPQLVRKFMQKQKLEYYQAIRPDCETTNQTLRMLSTYETDIVHAARGHVHIPPCSPAMEGNYFHPDVRLTDVSYATARRAADAGHRVTLRTRPMSAHPTVGRFSSVPPSPAKSHAAAAAAAVSAASQGPASPSVLPPAAAKPPSPRPASAHPGSLSSPKAPAPAAASPHSSLKRQAAMRPHSARSPSDTITKRVHWGGML</sequence>
<evidence type="ECO:0000256" key="1">
    <source>
        <dbReference type="SAM" id="MobiDB-lite"/>
    </source>
</evidence>
<feature type="region of interest" description="Disordered" evidence="1">
    <location>
        <begin position="51"/>
        <end position="78"/>
    </location>
</feature>
<dbReference type="AlphaFoldDB" id="A0A7S0R2D4"/>
<proteinExistence type="predicted"/>
<feature type="region of interest" description="Disordered" evidence="1">
    <location>
        <begin position="190"/>
        <end position="220"/>
    </location>
</feature>
<name>A0A7S0R2D4_9CHLO</name>
<feature type="region of interest" description="Disordered" evidence="1">
    <location>
        <begin position="236"/>
        <end position="309"/>
    </location>
</feature>